<dbReference type="Gene3D" id="1.10.357.10">
    <property type="entry name" value="Tetracycline Repressor, domain 2"/>
    <property type="match status" value="1"/>
</dbReference>
<accession>A0ABV6E2K8</accession>
<keyword evidence="1" id="KW-0805">Transcription regulation</keyword>
<feature type="DNA-binding region" description="H-T-H motif" evidence="4">
    <location>
        <begin position="28"/>
        <end position="47"/>
    </location>
</feature>
<dbReference type="Pfam" id="PF00440">
    <property type="entry name" value="TetR_N"/>
    <property type="match status" value="1"/>
</dbReference>
<dbReference type="InterPro" id="IPR001647">
    <property type="entry name" value="HTH_TetR"/>
</dbReference>
<feature type="domain" description="HTH tetR-type" evidence="5">
    <location>
        <begin position="5"/>
        <end position="65"/>
    </location>
</feature>
<evidence type="ECO:0000259" key="5">
    <source>
        <dbReference type="PROSITE" id="PS50977"/>
    </source>
</evidence>
<dbReference type="EMBL" id="JBHLXH010000001">
    <property type="protein sequence ID" value="MFC0223133.1"/>
    <property type="molecule type" value="Genomic_DNA"/>
</dbReference>
<evidence type="ECO:0000256" key="1">
    <source>
        <dbReference type="ARBA" id="ARBA00023015"/>
    </source>
</evidence>
<evidence type="ECO:0000256" key="4">
    <source>
        <dbReference type="PROSITE-ProRule" id="PRU00335"/>
    </source>
</evidence>
<dbReference type="PANTHER" id="PTHR30055:SF234">
    <property type="entry name" value="HTH-TYPE TRANSCRIPTIONAL REGULATOR BETI"/>
    <property type="match status" value="1"/>
</dbReference>
<comment type="caution">
    <text evidence="6">The sequence shown here is derived from an EMBL/GenBank/DDBJ whole genome shotgun (WGS) entry which is preliminary data.</text>
</comment>
<gene>
    <name evidence="6" type="ORF">ACFFJG_11640</name>
</gene>
<dbReference type="RefSeq" id="WP_378518890.1">
    <property type="nucleotide sequence ID" value="NZ_CBCSDI010000008.1"/>
</dbReference>
<protein>
    <submittedName>
        <fullName evidence="6">TetR/AcrR family transcriptional regulator</fullName>
    </submittedName>
</protein>
<evidence type="ECO:0000313" key="7">
    <source>
        <dbReference type="Proteomes" id="UP001589698"/>
    </source>
</evidence>
<keyword evidence="7" id="KW-1185">Reference proteome</keyword>
<keyword evidence="3" id="KW-0804">Transcription</keyword>
<reference evidence="6 7" key="1">
    <citation type="submission" date="2024-09" db="EMBL/GenBank/DDBJ databases">
        <authorList>
            <person name="Sun Q."/>
            <person name="Mori K."/>
        </authorList>
    </citation>
    <scope>NUCLEOTIDE SEQUENCE [LARGE SCALE GENOMIC DNA]</scope>
    <source>
        <strain evidence="6 7">CCM 8654</strain>
    </source>
</reference>
<dbReference type="PANTHER" id="PTHR30055">
    <property type="entry name" value="HTH-TYPE TRANSCRIPTIONAL REGULATOR RUTR"/>
    <property type="match status" value="1"/>
</dbReference>
<keyword evidence="2 4" id="KW-0238">DNA-binding</keyword>
<name>A0ABV6E2K8_9ACTN</name>
<dbReference type="InterPro" id="IPR050109">
    <property type="entry name" value="HTH-type_TetR-like_transc_reg"/>
</dbReference>
<proteinExistence type="predicted"/>
<dbReference type="PRINTS" id="PR00455">
    <property type="entry name" value="HTHTETR"/>
</dbReference>
<sequence length="243" mass="25063">MSERTDTRQAIVEAAAELLGEGGAAAMTTRGVAERAGVQAPTIYRLFGDKDGLLEAVAEHVLHTFVTAKTAGLAAAQAAGDHLLEDFRSGWRRQVEFGLAHPAVFAMMVERGTSSAAVRAGRDVLAARVHRLAAAGLLQVPEPRAVDLVHATATGAIQALLSTPPDDRDPGLAEAMMEAALAAVLVPGAKDRADSGPAGDPAVAAAVALRALVPGLDVLSAAERALLAQWLDRVAYGRTSPDS</sequence>
<evidence type="ECO:0000313" key="6">
    <source>
        <dbReference type="EMBL" id="MFC0223133.1"/>
    </source>
</evidence>
<organism evidence="6 7">
    <name type="scientific">Nocardioides zeicaulis</name>
    <dbReference type="NCBI Taxonomy" id="1776857"/>
    <lineage>
        <taxon>Bacteria</taxon>
        <taxon>Bacillati</taxon>
        <taxon>Actinomycetota</taxon>
        <taxon>Actinomycetes</taxon>
        <taxon>Propionibacteriales</taxon>
        <taxon>Nocardioidaceae</taxon>
        <taxon>Nocardioides</taxon>
    </lineage>
</organism>
<dbReference type="Proteomes" id="UP001589698">
    <property type="component" value="Unassembled WGS sequence"/>
</dbReference>
<dbReference type="InterPro" id="IPR009057">
    <property type="entry name" value="Homeodomain-like_sf"/>
</dbReference>
<dbReference type="PROSITE" id="PS50977">
    <property type="entry name" value="HTH_TETR_2"/>
    <property type="match status" value="1"/>
</dbReference>
<evidence type="ECO:0000256" key="2">
    <source>
        <dbReference type="ARBA" id="ARBA00023125"/>
    </source>
</evidence>
<dbReference type="SUPFAM" id="SSF46689">
    <property type="entry name" value="Homeodomain-like"/>
    <property type="match status" value="1"/>
</dbReference>
<evidence type="ECO:0000256" key="3">
    <source>
        <dbReference type="ARBA" id="ARBA00023163"/>
    </source>
</evidence>